<dbReference type="Proteomes" id="UP001497700">
    <property type="component" value="Unassembled WGS sequence"/>
</dbReference>
<name>A0ACB9YRS0_9PEZI</name>
<evidence type="ECO:0000313" key="2">
    <source>
        <dbReference type="Proteomes" id="UP001497700"/>
    </source>
</evidence>
<comment type="caution">
    <text evidence="1">The sequence shown here is derived from an EMBL/GenBank/DDBJ whole genome shotgun (WGS) entry which is preliminary data.</text>
</comment>
<sequence length="136" mass="16143">MSADHDSETETFEGDSGFETDPGATIMWFGIFKGTRLDELPDHYRWALVRFARERPCPILNGFKDLHEEYMSWTDATQSPMSTTVWFGRYKGYELRVLYARPKVWWWLVENCVWGPELESIEQRYLARKRVKEPPT</sequence>
<proteinExistence type="predicted"/>
<dbReference type="EMBL" id="MU393534">
    <property type="protein sequence ID" value="KAI4862101.1"/>
    <property type="molecule type" value="Genomic_DNA"/>
</dbReference>
<organism evidence="1 2">
    <name type="scientific">Hypoxylon rubiginosum</name>
    <dbReference type="NCBI Taxonomy" id="110542"/>
    <lineage>
        <taxon>Eukaryota</taxon>
        <taxon>Fungi</taxon>
        <taxon>Dikarya</taxon>
        <taxon>Ascomycota</taxon>
        <taxon>Pezizomycotina</taxon>
        <taxon>Sordariomycetes</taxon>
        <taxon>Xylariomycetidae</taxon>
        <taxon>Xylariales</taxon>
        <taxon>Hypoxylaceae</taxon>
        <taxon>Hypoxylon</taxon>
    </lineage>
</organism>
<gene>
    <name evidence="1" type="ORF">F4820DRAFT_431580</name>
</gene>
<keyword evidence="2" id="KW-1185">Reference proteome</keyword>
<evidence type="ECO:0000313" key="1">
    <source>
        <dbReference type="EMBL" id="KAI4862101.1"/>
    </source>
</evidence>
<accession>A0ACB9YRS0</accession>
<reference evidence="1 2" key="1">
    <citation type="journal article" date="2022" name="New Phytol.">
        <title>Ecological generalism drives hyperdiversity of secondary metabolite gene clusters in xylarialean endophytes.</title>
        <authorList>
            <person name="Franco M.E.E."/>
            <person name="Wisecaver J.H."/>
            <person name="Arnold A.E."/>
            <person name="Ju Y.M."/>
            <person name="Slot J.C."/>
            <person name="Ahrendt S."/>
            <person name="Moore L.P."/>
            <person name="Eastman K.E."/>
            <person name="Scott K."/>
            <person name="Konkel Z."/>
            <person name="Mondo S.J."/>
            <person name="Kuo A."/>
            <person name="Hayes R.D."/>
            <person name="Haridas S."/>
            <person name="Andreopoulos B."/>
            <person name="Riley R."/>
            <person name="LaButti K."/>
            <person name="Pangilinan J."/>
            <person name="Lipzen A."/>
            <person name="Amirebrahimi M."/>
            <person name="Yan J."/>
            <person name="Adam C."/>
            <person name="Keymanesh K."/>
            <person name="Ng V."/>
            <person name="Louie K."/>
            <person name="Northen T."/>
            <person name="Drula E."/>
            <person name="Henrissat B."/>
            <person name="Hsieh H.M."/>
            <person name="Youens-Clark K."/>
            <person name="Lutzoni F."/>
            <person name="Miadlikowska J."/>
            <person name="Eastwood D.C."/>
            <person name="Hamelin R.C."/>
            <person name="Grigoriev I.V."/>
            <person name="U'Ren J.M."/>
        </authorList>
    </citation>
    <scope>NUCLEOTIDE SEQUENCE [LARGE SCALE GENOMIC DNA]</scope>
    <source>
        <strain evidence="1 2">CBS 119005</strain>
    </source>
</reference>
<protein>
    <submittedName>
        <fullName evidence="1">Uncharacterized protein</fullName>
    </submittedName>
</protein>